<evidence type="ECO:0000256" key="3">
    <source>
        <dbReference type="ARBA" id="ARBA00022553"/>
    </source>
</evidence>
<comment type="subcellular location">
    <subcellularLocation>
        <location evidence="1">Cell membrane</location>
        <topology evidence="1">Multi-pass membrane protein</topology>
    </subcellularLocation>
</comment>
<dbReference type="SMART" id="SM00304">
    <property type="entry name" value="HAMP"/>
    <property type="match status" value="1"/>
</dbReference>
<dbReference type="InterPro" id="IPR003594">
    <property type="entry name" value="HATPase_dom"/>
</dbReference>
<dbReference type="InterPro" id="IPR010559">
    <property type="entry name" value="Sig_transdc_His_kin_internal"/>
</dbReference>
<dbReference type="CDD" id="cd06225">
    <property type="entry name" value="HAMP"/>
    <property type="match status" value="1"/>
</dbReference>
<dbReference type="InterPro" id="IPR033479">
    <property type="entry name" value="dCache_1"/>
</dbReference>
<keyword evidence="8" id="KW-0067">ATP-binding</keyword>
<dbReference type="PANTHER" id="PTHR34220:SF11">
    <property type="entry name" value="SENSOR PROTEIN KINASE HPTS"/>
    <property type="match status" value="1"/>
</dbReference>
<evidence type="ECO:0000256" key="1">
    <source>
        <dbReference type="ARBA" id="ARBA00004651"/>
    </source>
</evidence>
<reference evidence="15" key="1">
    <citation type="journal article" date="2019" name="Int. J. Syst. Evol. Microbiol.">
        <title>The Global Catalogue of Microorganisms (GCM) 10K type strain sequencing project: providing services to taxonomists for standard genome sequencing and annotation.</title>
        <authorList>
            <consortium name="The Broad Institute Genomics Platform"/>
            <consortium name="The Broad Institute Genome Sequencing Center for Infectious Disease"/>
            <person name="Wu L."/>
            <person name="Ma J."/>
        </authorList>
    </citation>
    <scope>NUCLEOTIDE SEQUENCE [LARGE SCALE GENOMIC DNA]</scope>
    <source>
        <strain evidence="15">CGMCC 1.12942</strain>
    </source>
</reference>
<dbReference type="InterPro" id="IPR003660">
    <property type="entry name" value="HAMP_dom"/>
</dbReference>
<dbReference type="CDD" id="cd18773">
    <property type="entry name" value="PDC1_HK_sensor"/>
    <property type="match status" value="1"/>
</dbReference>
<feature type="domain" description="HAMP" evidence="13">
    <location>
        <begin position="315"/>
        <end position="367"/>
    </location>
</feature>
<evidence type="ECO:0000256" key="10">
    <source>
        <dbReference type="ARBA" id="ARBA00023012"/>
    </source>
</evidence>
<dbReference type="EMBL" id="JBHTBW010000045">
    <property type="protein sequence ID" value="MFC7442069.1"/>
    <property type="molecule type" value="Genomic_DNA"/>
</dbReference>
<keyword evidence="10" id="KW-0902">Two-component regulatory system</keyword>
<keyword evidence="7 14" id="KW-0418">Kinase</keyword>
<keyword evidence="2" id="KW-1003">Cell membrane</keyword>
<dbReference type="InterPro" id="IPR050640">
    <property type="entry name" value="Bact_2-comp_sensor_kinase"/>
</dbReference>
<keyword evidence="6" id="KW-0547">Nucleotide-binding</keyword>
<organism evidence="14 15">
    <name type="scientific">Laceyella putida</name>
    <dbReference type="NCBI Taxonomy" id="110101"/>
    <lineage>
        <taxon>Bacteria</taxon>
        <taxon>Bacillati</taxon>
        <taxon>Bacillota</taxon>
        <taxon>Bacilli</taxon>
        <taxon>Bacillales</taxon>
        <taxon>Thermoactinomycetaceae</taxon>
        <taxon>Laceyella</taxon>
    </lineage>
</organism>
<dbReference type="GO" id="GO:0004673">
    <property type="term" value="F:protein histidine kinase activity"/>
    <property type="evidence" value="ECO:0007669"/>
    <property type="project" value="UniProtKB-EC"/>
</dbReference>
<keyword evidence="11 12" id="KW-0472">Membrane</keyword>
<dbReference type="Proteomes" id="UP001596500">
    <property type="component" value="Unassembled WGS sequence"/>
</dbReference>
<keyword evidence="9 12" id="KW-1133">Transmembrane helix</keyword>
<dbReference type="RefSeq" id="WP_379865702.1">
    <property type="nucleotide sequence ID" value="NZ_JBHTBW010000045.1"/>
</dbReference>
<evidence type="ECO:0000256" key="11">
    <source>
        <dbReference type="ARBA" id="ARBA00023136"/>
    </source>
</evidence>
<dbReference type="InterPro" id="IPR036890">
    <property type="entry name" value="HATPase_C_sf"/>
</dbReference>
<dbReference type="Gene3D" id="3.30.450.20">
    <property type="entry name" value="PAS domain"/>
    <property type="match status" value="2"/>
</dbReference>
<evidence type="ECO:0000256" key="8">
    <source>
        <dbReference type="ARBA" id="ARBA00022840"/>
    </source>
</evidence>
<dbReference type="SUPFAM" id="SSF55874">
    <property type="entry name" value="ATPase domain of HSP90 chaperone/DNA topoisomerase II/histidine kinase"/>
    <property type="match status" value="1"/>
</dbReference>
<dbReference type="Pfam" id="PF06580">
    <property type="entry name" value="His_kinase"/>
    <property type="match status" value="1"/>
</dbReference>
<evidence type="ECO:0000256" key="6">
    <source>
        <dbReference type="ARBA" id="ARBA00022741"/>
    </source>
</evidence>
<keyword evidence="5 12" id="KW-0812">Transmembrane</keyword>
<evidence type="ECO:0000313" key="15">
    <source>
        <dbReference type="Proteomes" id="UP001596500"/>
    </source>
</evidence>
<dbReference type="Gene3D" id="3.30.565.10">
    <property type="entry name" value="Histidine kinase-like ATPase, C-terminal domain"/>
    <property type="match status" value="1"/>
</dbReference>
<dbReference type="Pfam" id="PF02743">
    <property type="entry name" value="dCache_1"/>
    <property type="match status" value="1"/>
</dbReference>
<evidence type="ECO:0000256" key="9">
    <source>
        <dbReference type="ARBA" id="ARBA00022989"/>
    </source>
</evidence>
<evidence type="ECO:0000256" key="7">
    <source>
        <dbReference type="ARBA" id="ARBA00022777"/>
    </source>
</evidence>
<feature type="transmembrane region" description="Helical" evidence="12">
    <location>
        <begin position="290"/>
        <end position="310"/>
    </location>
</feature>
<protein>
    <submittedName>
        <fullName evidence="14">Sensor histidine kinase</fullName>
        <ecNumber evidence="14">2.7.13.3</ecNumber>
    </submittedName>
</protein>
<gene>
    <name evidence="14" type="ORF">ACFQNG_13300</name>
</gene>
<feature type="transmembrane region" description="Helical" evidence="12">
    <location>
        <begin position="12"/>
        <end position="33"/>
    </location>
</feature>
<evidence type="ECO:0000256" key="4">
    <source>
        <dbReference type="ARBA" id="ARBA00022679"/>
    </source>
</evidence>
<evidence type="ECO:0000259" key="13">
    <source>
        <dbReference type="PROSITE" id="PS50885"/>
    </source>
</evidence>
<comment type="caution">
    <text evidence="14">The sequence shown here is derived from an EMBL/GenBank/DDBJ whole genome shotgun (WGS) entry which is preliminary data.</text>
</comment>
<proteinExistence type="predicted"/>
<dbReference type="SUPFAM" id="SSF158472">
    <property type="entry name" value="HAMP domain-like"/>
    <property type="match status" value="1"/>
</dbReference>
<evidence type="ECO:0000313" key="14">
    <source>
        <dbReference type="EMBL" id="MFC7442069.1"/>
    </source>
</evidence>
<keyword evidence="3" id="KW-0597">Phosphoprotein</keyword>
<dbReference type="Pfam" id="PF00672">
    <property type="entry name" value="HAMP"/>
    <property type="match status" value="1"/>
</dbReference>
<dbReference type="Pfam" id="PF02518">
    <property type="entry name" value="HATPase_c"/>
    <property type="match status" value="1"/>
</dbReference>
<dbReference type="PROSITE" id="PS50885">
    <property type="entry name" value="HAMP"/>
    <property type="match status" value="1"/>
</dbReference>
<evidence type="ECO:0000256" key="5">
    <source>
        <dbReference type="ARBA" id="ARBA00022692"/>
    </source>
</evidence>
<evidence type="ECO:0000256" key="2">
    <source>
        <dbReference type="ARBA" id="ARBA00022475"/>
    </source>
</evidence>
<keyword evidence="15" id="KW-1185">Reference proteome</keyword>
<sequence length="576" mass="65580">MKAYTLKGKLTIFYGLTILIPIVIISIIMPYTFQYLIEKETQTLTETTLQTLSHNIEMYLDDLERITIIPYFNDPLMRALQLKVFGYDEADLSTEVFVERTLANSLSTYFHNLRADIVGTIILPADGSVYVTTNGISKSIDDFPYKNQEWYRKAIAANGKAIFISAHAQDYLDNPPADEVFSVARLIKDPESLRPLGVIIADADTSALKRMMGNIQFNVASKRAIFNENGELFYASSPVSDEMIKQIKDKKTTIQDEHDSYVVVSQEIQPANWKIVVLLSKSELNAKLKWMFLAGIMFAIGGLVLTYLLFSALSKWIVNPFQHAIRVMKRVQHGDLQVRLETRGNDEIAQLGHSFNLMIEKINELIDREYKAVLNQRNAEYRALQSQIQPHFIFNTLNGFIALNRMGDRKTLEHAILSLGSMLRYILDKEEWTTIKDAFRFIEQYCGLQRLRFQDRMEVEIHYGEVLGNCRILKLLLQPLIENAIIHGIEPSDNPCKLVISATIKEIGDEPYLVINIHDNGVGFDANNMTNNRSIGISNVRERLMITYPESTFSIESKEGSGTSVTIQIPEKDVRA</sequence>
<evidence type="ECO:0000256" key="12">
    <source>
        <dbReference type="SAM" id="Phobius"/>
    </source>
</evidence>
<dbReference type="EC" id="2.7.13.3" evidence="14"/>
<accession>A0ABW2RLZ7</accession>
<dbReference type="PANTHER" id="PTHR34220">
    <property type="entry name" value="SENSOR HISTIDINE KINASE YPDA"/>
    <property type="match status" value="1"/>
</dbReference>
<keyword evidence="4 14" id="KW-0808">Transferase</keyword>
<name>A0ABW2RLZ7_9BACL</name>
<dbReference type="Gene3D" id="1.10.287.130">
    <property type="match status" value="1"/>
</dbReference>